<dbReference type="InterPro" id="IPR001638">
    <property type="entry name" value="Solute-binding_3/MltF_N"/>
</dbReference>
<dbReference type="PANTHER" id="PTHR35936:SF19">
    <property type="entry name" value="AMINO-ACID-BINDING PROTEIN YXEM-RELATED"/>
    <property type="match status" value="1"/>
</dbReference>
<sequence length="313" mass="33139">MRFARRSIGRSIVAFALLGVTGCGLQGHHGNVPEAPMDMSVTVVDMPADPRLQAALPDKYQQNGRLLIGTDPTYPPFEYYNDDNTTIIGWDIDFATAVAQVLGAEPRFIAANFDTTLPGLSSGKYDLSISAYGVTAERLEKVDFASYLAGGSGLAVAAGNPEELSLTDQSVCGKKVAVQMGTLQALTQLPDLSAECEEAGKPEIDVHMYPTQSDANLALTAGRVDGTCADSISLTYQGLLANNEFELAPGPEYDPQPTAIALPKGGALTAPVAEAAKQVIDSPVYDQINAKWHIPDSAKISPEEVLDHSAITD</sequence>
<dbReference type="Proteomes" id="UP001500177">
    <property type="component" value="Unassembled WGS sequence"/>
</dbReference>
<feature type="domain" description="Solute-binding protein family 3/N-terminal" evidence="2">
    <location>
        <begin position="65"/>
        <end position="296"/>
    </location>
</feature>
<proteinExistence type="predicted"/>
<keyword evidence="4" id="KW-1185">Reference proteome</keyword>
<dbReference type="PROSITE" id="PS51257">
    <property type="entry name" value="PROKAR_LIPOPROTEIN"/>
    <property type="match status" value="1"/>
</dbReference>
<dbReference type="SUPFAM" id="SSF53850">
    <property type="entry name" value="Periplasmic binding protein-like II"/>
    <property type="match status" value="1"/>
</dbReference>
<accession>A0ABN2A4Q5</accession>
<reference evidence="3 4" key="1">
    <citation type="journal article" date="2019" name="Int. J. Syst. Evol. Microbiol.">
        <title>The Global Catalogue of Microorganisms (GCM) 10K type strain sequencing project: providing services to taxonomists for standard genome sequencing and annotation.</title>
        <authorList>
            <consortium name="The Broad Institute Genomics Platform"/>
            <consortium name="The Broad Institute Genome Sequencing Center for Infectious Disease"/>
            <person name="Wu L."/>
            <person name="Ma J."/>
        </authorList>
    </citation>
    <scope>NUCLEOTIDE SEQUENCE [LARGE SCALE GENOMIC DNA]</scope>
    <source>
        <strain evidence="3 4">JCM 13318</strain>
    </source>
</reference>
<dbReference type="EMBL" id="BAAALX010000004">
    <property type="protein sequence ID" value="GAA1511042.1"/>
    <property type="molecule type" value="Genomic_DNA"/>
</dbReference>
<keyword evidence="1" id="KW-0732">Signal</keyword>
<gene>
    <name evidence="3" type="ORF">GCM10009690_12700</name>
</gene>
<evidence type="ECO:0000313" key="3">
    <source>
        <dbReference type="EMBL" id="GAA1511042.1"/>
    </source>
</evidence>
<dbReference type="CDD" id="cd01004">
    <property type="entry name" value="PBP2_MidA_like"/>
    <property type="match status" value="1"/>
</dbReference>
<evidence type="ECO:0000313" key="4">
    <source>
        <dbReference type="Proteomes" id="UP001500177"/>
    </source>
</evidence>
<comment type="caution">
    <text evidence="3">The sequence shown here is derived from an EMBL/GenBank/DDBJ whole genome shotgun (WGS) entry which is preliminary data.</text>
</comment>
<organism evidence="3 4">
    <name type="scientific">Brevibacterium permense</name>
    <dbReference type="NCBI Taxonomy" id="234834"/>
    <lineage>
        <taxon>Bacteria</taxon>
        <taxon>Bacillati</taxon>
        <taxon>Actinomycetota</taxon>
        <taxon>Actinomycetes</taxon>
        <taxon>Micrococcales</taxon>
        <taxon>Brevibacteriaceae</taxon>
        <taxon>Brevibacterium</taxon>
    </lineage>
</organism>
<evidence type="ECO:0000256" key="1">
    <source>
        <dbReference type="ARBA" id="ARBA00022729"/>
    </source>
</evidence>
<dbReference type="SMART" id="SM00062">
    <property type="entry name" value="PBPb"/>
    <property type="match status" value="1"/>
</dbReference>
<dbReference type="Pfam" id="PF00497">
    <property type="entry name" value="SBP_bac_3"/>
    <property type="match status" value="1"/>
</dbReference>
<name>A0ABN2A4Q5_9MICO</name>
<evidence type="ECO:0000259" key="2">
    <source>
        <dbReference type="SMART" id="SM00062"/>
    </source>
</evidence>
<protein>
    <submittedName>
        <fullName evidence="3">ABC transporter substrate-binding protein</fullName>
    </submittedName>
</protein>
<dbReference type="PANTHER" id="PTHR35936">
    <property type="entry name" value="MEMBRANE-BOUND LYTIC MUREIN TRANSGLYCOSYLASE F"/>
    <property type="match status" value="1"/>
</dbReference>
<dbReference type="Gene3D" id="3.40.190.10">
    <property type="entry name" value="Periplasmic binding protein-like II"/>
    <property type="match status" value="2"/>
</dbReference>